<evidence type="ECO:0000313" key="3">
    <source>
        <dbReference type="Proteomes" id="UP001055439"/>
    </source>
</evidence>
<sequence length="96" mass="10225">MGAGLRWIGLHQWVVPVDAGAQLWEVREGSRLRELEVEAEAVPTAEVSGEGVLGDDEGEDDGVLGGLGRPEPDEFAHLLLVSGTKPNMEALILHAC</sequence>
<evidence type="ECO:0000256" key="1">
    <source>
        <dbReference type="SAM" id="MobiDB-lite"/>
    </source>
</evidence>
<accession>A0A9E7KR66</accession>
<reference evidence="2" key="1">
    <citation type="submission" date="2022-05" db="EMBL/GenBank/DDBJ databases">
        <title>The Musa troglodytarum L. genome provides insights into the mechanism of non-climacteric behaviour and enrichment of carotenoids.</title>
        <authorList>
            <person name="Wang J."/>
        </authorList>
    </citation>
    <scope>NUCLEOTIDE SEQUENCE</scope>
    <source>
        <tissue evidence="2">Leaf</tissue>
    </source>
</reference>
<organism evidence="2 3">
    <name type="scientific">Musa troglodytarum</name>
    <name type="common">fe'i banana</name>
    <dbReference type="NCBI Taxonomy" id="320322"/>
    <lineage>
        <taxon>Eukaryota</taxon>
        <taxon>Viridiplantae</taxon>
        <taxon>Streptophyta</taxon>
        <taxon>Embryophyta</taxon>
        <taxon>Tracheophyta</taxon>
        <taxon>Spermatophyta</taxon>
        <taxon>Magnoliopsida</taxon>
        <taxon>Liliopsida</taxon>
        <taxon>Zingiberales</taxon>
        <taxon>Musaceae</taxon>
        <taxon>Musa</taxon>
    </lineage>
</organism>
<evidence type="ECO:0000313" key="2">
    <source>
        <dbReference type="EMBL" id="URE24754.1"/>
    </source>
</evidence>
<dbReference type="AlphaFoldDB" id="A0A9E7KR66"/>
<dbReference type="EMBL" id="CP097510">
    <property type="protein sequence ID" value="URE24754.1"/>
    <property type="molecule type" value="Genomic_DNA"/>
</dbReference>
<name>A0A9E7KR66_9LILI</name>
<protein>
    <submittedName>
        <fullName evidence="2">Uncharacterized protein</fullName>
    </submittedName>
</protein>
<feature type="compositionally biased region" description="Acidic residues" evidence="1">
    <location>
        <begin position="53"/>
        <end position="62"/>
    </location>
</feature>
<dbReference type="OrthoDB" id="630188at2759"/>
<keyword evidence="3" id="KW-1185">Reference proteome</keyword>
<gene>
    <name evidence="2" type="ORF">MUK42_16514</name>
</gene>
<proteinExistence type="predicted"/>
<dbReference type="Proteomes" id="UP001055439">
    <property type="component" value="Chromosome 8"/>
</dbReference>
<feature type="region of interest" description="Disordered" evidence="1">
    <location>
        <begin position="44"/>
        <end position="67"/>
    </location>
</feature>